<dbReference type="CDD" id="cd12307">
    <property type="entry name" value="RRM_NIFK_like"/>
    <property type="match status" value="1"/>
</dbReference>
<dbReference type="InterPro" id="IPR035979">
    <property type="entry name" value="RBD_domain_sf"/>
</dbReference>
<comment type="caution">
    <text evidence="7">The sequence shown here is derived from an EMBL/GenBank/DDBJ whole genome shotgun (WGS) entry which is preliminary data.</text>
</comment>
<feature type="region of interest" description="Disordered" evidence="5">
    <location>
        <begin position="348"/>
        <end position="376"/>
    </location>
</feature>
<keyword evidence="8" id="KW-1185">Reference proteome</keyword>
<comment type="subcellular location">
    <subcellularLocation>
        <location evidence="1">Nucleus</location>
        <location evidence="1">Nucleolus</location>
    </subcellularLocation>
</comment>
<evidence type="ECO:0000256" key="4">
    <source>
        <dbReference type="PROSITE-ProRule" id="PRU00176"/>
    </source>
</evidence>
<accession>A0A8H7BZT6</accession>
<dbReference type="InterPro" id="IPR012677">
    <property type="entry name" value="Nucleotide-bd_a/b_plait_sf"/>
</dbReference>
<keyword evidence="3" id="KW-0539">Nucleus</keyword>
<evidence type="ECO:0000256" key="1">
    <source>
        <dbReference type="ARBA" id="ARBA00004604"/>
    </source>
</evidence>
<gene>
    <name evidence="7" type="ORF">EC973_000090</name>
</gene>
<dbReference type="Proteomes" id="UP000605846">
    <property type="component" value="Unassembled WGS sequence"/>
</dbReference>
<feature type="compositionally biased region" description="Basic residues" evidence="5">
    <location>
        <begin position="365"/>
        <end position="376"/>
    </location>
</feature>
<evidence type="ECO:0000256" key="5">
    <source>
        <dbReference type="SAM" id="MobiDB-lite"/>
    </source>
</evidence>
<dbReference type="SMART" id="SM00360">
    <property type="entry name" value="RRM"/>
    <property type="match status" value="1"/>
</dbReference>
<evidence type="ECO:0000259" key="6">
    <source>
        <dbReference type="PROSITE" id="PS50102"/>
    </source>
</evidence>
<evidence type="ECO:0000256" key="3">
    <source>
        <dbReference type="ARBA" id="ARBA00023242"/>
    </source>
</evidence>
<evidence type="ECO:0000256" key="2">
    <source>
        <dbReference type="ARBA" id="ARBA00022884"/>
    </source>
</evidence>
<feature type="compositionally biased region" description="Acidic residues" evidence="5">
    <location>
        <begin position="159"/>
        <end position="177"/>
    </location>
</feature>
<dbReference type="EMBL" id="JABAYA010000001">
    <property type="protein sequence ID" value="KAF7732815.1"/>
    <property type="molecule type" value="Genomic_DNA"/>
</dbReference>
<dbReference type="Gene3D" id="3.30.70.330">
    <property type="match status" value="1"/>
</dbReference>
<feature type="region of interest" description="Disordered" evidence="5">
    <location>
        <begin position="1"/>
        <end position="213"/>
    </location>
</feature>
<sequence>MPAIKRKAATKPTSQKNEAKTEKVAAKSGKRVTFAEGKDLAKASPAKKAKIEPAAQSKKTKPAIKLGNAKAEQDTKIVENEQPKKTEPKKTESKKTEPKKTESKKTEPKKTEPKKTEPKKGAVKKQAEPKKTAVKPKQAKKAPEQEETASDEKDKELKEEEDENDDEELDELTEEQEEALRKEILGDMGSSSEGEDSSDEEEVEDDTFGANKSVVALSNKKVEQSKLETKTKFDKHAQKAKGDSDKPGVIYLGRIPHGFYEEEMKGYFTQFGDVTRLRLSRSRKTGKSKHYAFIEFASEEVAKIVAETMDNYMLLEHMLKCKFIPEEKVHPKLFNGVDKKFQVNPWKKITRRQRNKERSEEQKQKHTRKLLNRDQRRRARLAKAGIEYDFPGYKASKKD</sequence>
<dbReference type="Pfam" id="PF00076">
    <property type="entry name" value="RRM_1"/>
    <property type="match status" value="1"/>
</dbReference>
<organism evidence="7 8">
    <name type="scientific">Apophysomyces ossiformis</name>
    <dbReference type="NCBI Taxonomy" id="679940"/>
    <lineage>
        <taxon>Eukaryota</taxon>
        <taxon>Fungi</taxon>
        <taxon>Fungi incertae sedis</taxon>
        <taxon>Mucoromycota</taxon>
        <taxon>Mucoromycotina</taxon>
        <taxon>Mucoromycetes</taxon>
        <taxon>Mucorales</taxon>
        <taxon>Mucorineae</taxon>
        <taxon>Mucoraceae</taxon>
        <taxon>Apophysomyces</taxon>
    </lineage>
</organism>
<dbReference type="AlphaFoldDB" id="A0A8H7BZT6"/>
<evidence type="ECO:0000313" key="7">
    <source>
        <dbReference type="EMBL" id="KAF7732815.1"/>
    </source>
</evidence>
<name>A0A8H7BZT6_9FUNG</name>
<dbReference type="PROSITE" id="PS50102">
    <property type="entry name" value="RRM"/>
    <property type="match status" value="1"/>
</dbReference>
<dbReference type="PANTHER" id="PTHR46754">
    <property type="entry name" value="MKI67 FHA DOMAIN-INTERACTING NUCLEOLAR PHOSPHOPROTEIN"/>
    <property type="match status" value="1"/>
</dbReference>
<feature type="domain" description="RRM" evidence="6">
    <location>
        <begin position="248"/>
        <end position="326"/>
    </location>
</feature>
<proteinExistence type="predicted"/>
<protein>
    <recommendedName>
        <fullName evidence="6">RRM domain-containing protein</fullName>
    </recommendedName>
</protein>
<dbReference type="InterPro" id="IPR000504">
    <property type="entry name" value="RRM_dom"/>
</dbReference>
<feature type="compositionally biased region" description="Acidic residues" evidence="5">
    <location>
        <begin position="193"/>
        <end position="207"/>
    </location>
</feature>
<evidence type="ECO:0000313" key="8">
    <source>
        <dbReference type="Proteomes" id="UP000605846"/>
    </source>
</evidence>
<dbReference type="GO" id="GO:0003723">
    <property type="term" value="F:RNA binding"/>
    <property type="evidence" value="ECO:0007669"/>
    <property type="project" value="UniProtKB-UniRule"/>
</dbReference>
<dbReference type="OrthoDB" id="21467at2759"/>
<keyword evidence="2 4" id="KW-0694">RNA-binding</keyword>
<reference evidence="7" key="1">
    <citation type="submission" date="2020-01" db="EMBL/GenBank/DDBJ databases">
        <title>Genome Sequencing of Three Apophysomyces-Like Fungal Strains Confirms a Novel Fungal Genus in the Mucoromycota with divergent Burkholderia-like Endosymbiotic Bacteria.</title>
        <authorList>
            <person name="Stajich J.E."/>
            <person name="Macias A.M."/>
            <person name="Carter-House D."/>
            <person name="Lovett B."/>
            <person name="Kasson L.R."/>
            <person name="Berry K."/>
            <person name="Grigoriev I."/>
            <person name="Chang Y."/>
            <person name="Spatafora J."/>
            <person name="Kasson M.T."/>
        </authorList>
    </citation>
    <scope>NUCLEOTIDE SEQUENCE</scope>
    <source>
        <strain evidence="7">NRRL A-21654</strain>
    </source>
</reference>
<feature type="compositionally biased region" description="Basic and acidic residues" evidence="5">
    <location>
        <begin position="71"/>
        <end position="131"/>
    </location>
</feature>
<dbReference type="GO" id="GO:0005730">
    <property type="term" value="C:nucleolus"/>
    <property type="evidence" value="ECO:0007669"/>
    <property type="project" value="UniProtKB-SubCell"/>
</dbReference>
<dbReference type="SUPFAM" id="SSF54928">
    <property type="entry name" value="RNA-binding domain, RBD"/>
    <property type="match status" value="1"/>
</dbReference>